<evidence type="ECO:0000313" key="2">
    <source>
        <dbReference type="EMBL" id="ANF21835.1"/>
    </source>
</evidence>
<proteinExistence type="predicted"/>
<keyword evidence="1" id="KW-1133">Transmembrane helix</keyword>
<name>A0A172WEL1_9EURY</name>
<evidence type="ECO:0000313" key="3">
    <source>
        <dbReference type="Proteomes" id="UP000076969"/>
    </source>
</evidence>
<keyword evidence="3" id="KW-1185">Reference proteome</keyword>
<feature type="transmembrane region" description="Helical" evidence="1">
    <location>
        <begin position="21"/>
        <end position="39"/>
    </location>
</feature>
<dbReference type="EMBL" id="CP015520">
    <property type="protein sequence ID" value="ANF21835.1"/>
    <property type="molecule type" value="Genomic_DNA"/>
</dbReference>
<reference evidence="3" key="1">
    <citation type="journal article" date="2016" name="Syst. Appl. Microbiol.">
        <title>Thermococcus piezophilus sp. nov., a novel hyperthermophilic and piezophilic archaeon with a broad pressure range for growth, isolated from a deepest hydrothermal vent at the Mid-Cayman Rise.</title>
        <authorList>
            <person name="Dalmasso C."/>
            <person name="Oger P."/>
            <person name="Selva G."/>
            <person name="Courtine D."/>
            <person name="L'Haridon S."/>
            <person name="Garlaschelli A."/>
            <person name="Roussel E."/>
            <person name="Miyazaki J."/>
            <person name="Reveillaud J."/>
            <person name="Jebbar M."/>
            <person name="Takai K."/>
            <person name="Maignien L."/>
            <person name="Alain K."/>
        </authorList>
    </citation>
    <scope>NUCLEOTIDE SEQUENCE [LARGE SCALE GENOMIC DNA]</scope>
    <source>
        <strain evidence="3">CDGS</strain>
    </source>
</reference>
<accession>A0A172WEL1</accession>
<organism evidence="2 3">
    <name type="scientific">Thermococcus piezophilus</name>
    <dbReference type="NCBI Taxonomy" id="1712654"/>
    <lineage>
        <taxon>Archaea</taxon>
        <taxon>Methanobacteriati</taxon>
        <taxon>Methanobacteriota</taxon>
        <taxon>Thermococci</taxon>
        <taxon>Thermococcales</taxon>
        <taxon>Thermococcaceae</taxon>
        <taxon>Thermococcus</taxon>
    </lineage>
</organism>
<evidence type="ECO:0000256" key="1">
    <source>
        <dbReference type="SAM" id="Phobius"/>
    </source>
</evidence>
<dbReference type="Proteomes" id="UP000076969">
    <property type="component" value="Chromosome"/>
</dbReference>
<dbReference type="AlphaFoldDB" id="A0A172WEL1"/>
<protein>
    <submittedName>
        <fullName evidence="2">Uncharacterized protein</fullName>
    </submittedName>
</protein>
<keyword evidence="1" id="KW-0472">Membrane</keyword>
<gene>
    <name evidence="2" type="ORF">A7C91_00410</name>
</gene>
<keyword evidence="1" id="KW-0812">Transmembrane</keyword>
<sequence length="78" mass="8350">MGFIVGILNGVNKADEMQQKINIIMVTSGTALSYFGGTINPEWAVDSVVQLLVNYIIGLSIGGVIGLMFLAVLDMINF</sequence>
<dbReference type="KEGG" id="tpie:A7C91_00410"/>
<feature type="transmembrane region" description="Helical" evidence="1">
    <location>
        <begin position="51"/>
        <end position="73"/>
    </location>
</feature>